<dbReference type="EMBL" id="JAPFQN010000003">
    <property type="protein sequence ID" value="MCX2743005.1"/>
    <property type="molecule type" value="Genomic_DNA"/>
</dbReference>
<keyword evidence="3" id="KW-0238">DNA-binding</keyword>
<dbReference type="Gene3D" id="2.40.50.1020">
    <property type="entry name" value="LytTr DNA-binding domain"/>
    <property type="match status" value="1"/>
</dbReference>
<feature type="transmembrane region" description="Helical" evidence="1">
    <location>
        <begin position="12"/>
        <end position="29"/>
    </location>
</feature>
<organism evidence="3 4">
    <name type="scientific">Mangrovivirga halotolerans</name>
    <dbReference type="NCBI Taxonomy" id="2993936"/>
    <lineage>
        <taxon>Bacteria</taxon>
        <taxon>Pseudomonadati</taxon>
        <taxon>Bacteroidota</taxon>
        <taxon>Cytophagia</taxon>
        <taxon>Cytophagales</taxon>
        <taxon>Mangrovivirgaceae</taxon>
        <taxon>Mangrovivirga</taxon>
    </lineage>
</organism>
<evidence type="ECO:0000259" key="2">
    <source>
        <dbReference type="PROSITE" id="PS50930"/>
    </source>
</evidence>
<evidence type="ECO:0000256" key="1">
    <source>
        <dbReference type="SAM" id="Phobius"/>
    </source>
</evidence>
<dbReference type="InterPro" id="IPR007492">
    <property type="entry name" value="LytTR_DNA-bd_dom"/>
</dbReference>
<gene>
    <name evidence="3" type="ORF">OO013_03965</name>
</gene>
<dbReference type="Pfam" id="PF04397">
    <property type="entry name" value="LytTR"/>
    <property type="match status" value="1"/>
</dbReference>
<protein>
    <submittedName>
        <fullName evidence="3">LytTR family DNA-binding domain-containing protein</fullName>
    </submittedName>
</protein>
<name>A0ABT3RPA7_9BACT</name>
<dbReference type="RefSeq" id="WP_266055369.1">
    <property type="nucleotide sequence ID" value="NZ_JAPFQN010000003.1"/>
</dbReference>
<proteinExistence type="predicted"/>
<sequence length="252" mass="29571">MRFDINSYKKQLWLSISTGVFLFVVLYLYRSFGIQTNESLSGHGLLFRASSFGFLTSITFFLNEFIIAPTVTHNNIKKQIAWRLWEIFSAATASFLLFNYFWNWTEFNFTAYFLMIFEFFIVMIIPVGLVNLIMKNNYSTDYKIIALKAENGKTQLSLNPDKLYFIKSDDNYVIVYFESNGSLKKKLIRNSLKNVENEFKDILIRSQRSYLVNPLTFQYIETSGKKTTLVYPHHLTVPVSPRYQEEFANLNN</sequence>
<feature type="transmembrane region" description="Helical" evidence="1">
    <location>
        <begin position="84"/>
        <end position="103"/>
    </location>
</feature>
<accession>A0ABT3RPA7</accession>
<dbReference type="GO" id="GO:0003677">
    <property type="term" value="F:DNA binding"/>
    <property type="evidence" value="ECO:0007669"/>
    <property type="project" value="UniProtKB-KW"/>
</dbReference>
<keyword evidence="1" id="KW-1133">Transmembrane helix</keyword>
<keyword evidence="4" id="KW-1185">Reference proteome</keyword>
<dbReference type="PROSITE" id="PS50930">
    <property type="entry name" value="HTH_LYTTR"/>
    <property type="match status" value="1"/>
</dbReference>
<keyword evidence="1" id="KW-0472">Membrane</keyword>
<evidence type="ECO:0000313" key="4">
    <source>
        <dbReference type="Proteomes" id="UP001209885"/>
    </source>
</evidence>
<evidence type="ECO:0000313" key="3">
    <source>
        <dbReference type="EMBL" id="MCX2743005.1"/>
    </source>
</evidence>
<comment type="caution">
    <text evidence="3">The sequence shown here is derived from an EMBL/GenBank/DDBJ whole genome shotgun (WGS) entry which is preliminary data.</text>
</comment>
<dbReference type="SMART" id="SM00850">
    <property type="entry name" value="LytTR"/>
    <property type="match status" value="1"/>
</dbReference>
<feature type="transmembrane region" description="Helical" evidence="1">
    <location>
        <begin position="109"/>
        <end position="133"/>
    </location>
</feature>
<feature type="domain" description="HTH LytTR-type" evidence="2">
    <location>
        <begin position="147"/>
        <end position="252"/>
    </location>
</feature>
<reference evidence="3 4" key="1">
    <citation type="submission" date="2022-11" db="EMBL/GenBank/DDBJ databases">
        <title>The characterization of three novel Bacteroidetes species and genomic analysis of their roles in tidal elemental geochemical cycles.</title>
        <authorList>
            <person name="Ma K."/>
        </authorList>
    </citation>
    <scope>NUCLEOTIDE SEQUENCE [LARGE SCALE GENOMIC DNA]</scope>
    <source>
        <strain evidence="3 4">M17</strain>
    </source>
</reference>
<keyword evidence="1" id="KW-0812">Transmembrane</keyword>
<feature type="transmembrane region" description="Helical" evidence="1">
    <location>
        <begin position="49"/>
        <end position="72"/>
    </location>
</feature>
<dbReference type="Proteomes" id="UP001209885">
    <property type="component" value="Unassembled WGS sequence"/>
</dbReference>